<dbReference type="PANTHER" id="PTHR43004:SF3">
    <property type="entry name" value="P-HYDROXYBENZOATE HYDROXYLASE"/>
    <property type="match status" value="1"/>
</dbReference>
<evidence type="ECO:0000256" key="1">
    <source>
        <dbReference type="ARBA" id="ARBA00022630"/>
    </source>
</evidence>
<dbReference type="GO" id="GO:0071949">
    <property type="term" value="F:FAD binding"/>
    <property type="evidence" value="ECO:0007669"/>
    <property type="project" value="InterPro"/>
</dbReference>
<protein>
    <recommendedName>
        <fullName evidence="3">4-hydroxybenzoate 3-monooxygenase</fullName>
        <ecNumber evidence="3">1.14.13.2</ecNumber>
    </recommendedName>
</protein>
<evidence type="ECO:0000259" key="4">
    <source>
        <dbReference type="Pfam" id="PF01494"/>
    </source>
</evidence>
<dbReference type="PRINTS" id="PR00420">
    <property type="entry name" value="RNGMNOXGNASE"/>
</dbReference>
<dbReference type="InterPro" id="IPR036188">
    <property type="entry name" value="FAD/NAD-bd_sf"/>
</dbReference>
<keyword evidence="5" id="KW-0503">Monooxygenase</keyword>
<dbReference type="Proteomes" id="UP000319732">
    <property type="component" value="Unassembled WGS sequence"/>
</dbReference>
<keyword evidence="2" id="KW-0274">FAD</keyword>
<dbReference type="Pfam" id="PF01494">
    <property type="entry name" value="FAD_binding_3"/>
    <property type="match status" value="1"/>
</dbReference>
<dbReference type="InterPro" id="IPR002938">
    <property type="entry name" value="FAD-bd"/>
</dbReference>
<dbReference type="Gene3D" id="3.30.9.10">
    <property type="entry name" value="D-Amino Acid Oxidase, subunit A, domain 2"/>
    <property type="match status" value="1"/>
</dbReference>
<evidence type="ECO:0000313" key="6">
    <source>
        <dbReference type="Proteomes" id="UP000319732"/>
    </source>
</evidence>
<keyword evidence="5" id="KW-0560">Oxidoreductase</keyword>
<dbReference type="InterPro" id="IPR012733">
    <property type="entry name" value="HB_mOase"/>
</dbReference>
<dbReference type="Gene3D" id="3.50.50.60">
    <property type="entry name" value="FAD/NAD(P)-binding domain"/>
    <property type="match status" value="1"/>
</dbReference>
<dbReference type="RefSeq" id="WP_142928443.1">
    <property type="nucleotide sequence ID" value="NZ_ML660098.1"/>
</dbReference>
<dbReference type="NCBIfam" id="TIGR02360">
    <property type="entry name" value="pbenz_hydroxyl"/>
    <property type="match status" value="1"/>
</dbReference>
<keyword evidence="6" id="KW-1185">Reference proteome</keyword>
<dbReference type="SUPFAM" id="SSF54373">
    <property type="entry name" value="FAD-linked reductases, C-terminal domain"/>
    <property type="match status" value="1"/>
</dbReference>
<dbReference type="GO" id="GO:0018659">
    <property type="term" value="F:4-hydroxybenzoate 3-monooxygenase activity"/>
    <property type="evidence" value="ECO:0007669"/>
    <property type="project" value="UniProtKB-UniRule"/>
</dbReference>
<dbReference type="AlphaFoldDB" id="A0A545T663"/>
<dbReference type="GO" id="GO:0043639">
    <property type="term" value="P:benzoate catabolic process"/>
    <property type="evidence" value="ECO:0007669"/>
    <property type="project" value="InterPro"/>
</dbReference>
<name>A0A545T663_9GAMM</name>
<comment type="caution">
    <text evidence="5">The sequence shown here is derived from an EMBL/GenBank/DDBJ whole genome shotgun (WGS) entry which is preliminary data.</text>
</comment>
<gene>
    <name evidence="5" type="primary">pobA</name>
    <name evidence="5" type="ORF">FKG94_18675</name>
</gene>
<sequence>MKTKVAIIGSGPAGLLLGQLLHNQGIDNVIVENQSREHVLGRIRAGVLEQSTVDTLRQAKLGPRMDQEGLVHHGFEICFDNQSRRIPFSELTGGKIMMVYGQTEVTKDLMEARDAAGAATFYQAEQVQPHDFYSDNPRVTFIHDGERVALECDYIAGCDGFHGVCRQSVPKEAVTVYEHAYPFGWLGLLADTPPLSKEVIYNHHKDGFVLCSMRSHTRSRYYIQVPIDEDIKQWSADRFWERLKVMLPDDKAERLVTGPPLEMSIAPLRSFVAEPMRFGRLFLAGDAAHIVPPTGAKGLNLAAGDARALFEGLAAFYDKGTTELLDNYSQSSLQRVWQAERFSWWMTTLFHRLSDSAFELKAKLAEIDYLTSSRAGMTTVAENFVGLD</sequence>
<keyword evidence="1" id="KW-0285">Flavoprotein</keyword>
<dbReference type="EC" id="1.14.13.2" evidence="3"/>
<dbReference type="OrthoDB" id="8672648at2"/>
<reference evidence="5 6" key="1">
    <citation type="submission" date="2019-06" db="EMBL/GenBank/DDBJ databases">
        <title>Whole genome sequence for Cellvibrionaceae sp. R142.</title>
        <authorList>
            <person name="Wang G."/>
        </authorList>
    </citation>
    <scope>NUCLEOTIDE SEQUENCE [LARGE SCALE GENOMIC DNA]</scope>
    <source>
        <strain evidence="5 6">R142</strain>
    </source>
</reference>
<evidence type="ECO:0000256" key="2">
    <source>
        <dbReference type="ARBA" id="ARBA00022827"/>
    </source>
</evidence>
<evidence type="ECO:0000256" key="3">
    <source>
        <dbReference type="NCBIfam" id="TIGR02360"/>
    </source>
</evidence>
<dbReference type="PANTHER" id="PTHR43004">
    <property type="entry name" value="TRK SYSTEM POTASSIUM UPTAKE PROTEIN"/>
    <property type="match status" value="1"/>
</dbReference>
<dbReference type="SUPFAM" id="SSF51905">
    <property type="entry name" value="FAD/NAD(P)-binding domain"/>
    <property type="match status" value="1"/>
</dbReference>
<dbReference type="NCBIfam" id="NF006091">
    <property type="entry name" value="PRK08243.1"/>
    <property type="match status" value="1"/>
</dbReference>
<dbReference type="EMBL" id="VHSG01000019">
    <property type="protein sequence ID" value="TQV72713.1"/>
    <property type="molecule type" value="Genomic_DNA"/>
</dbReference>
<dbReference type="InterPro" id="IPR050641">
    <property type="entry name" value="RIFMO-like"/>
</dbReference>
<accession>A0A545T663</accession>
<evidence type="ECO:0000313" key="5">
    <source>
        <dbReference type="EMBL" id="TQV72713.1"/>
    </source>
</evidence>
<feature type="domain" description="FAD-binding" evidence="4">
    <location>
        <begin position="2"/>
        <end position="343"/>
    </location>
</feature>
<organism evidence="5 6">
    <name type="scientific">Exilibacterium tricleocarpae</name>
    <dbReference type="NCBI Taxonomy" id="2591008"/>
    <lineage>
        <taxon>Bacteria</taxon>
        <taxon>Pseudomonadati</taxon>
        <taxon>Pseudomonadota</taxon>
        <taxon>Gammaproteobacteria</taxon>
        <taxon>Cellvibrionales</taxon>
        <taxon>Cellvibrionaceae</taxon>
        <taxon>Exilibacterium</taxon>
    </lineage>
</organism>
<proteinExistence type="predicted"/>